<dbReference type="PATRIC" id="fig|707241.3.peg.4193"/>
<dbReference type="HOGENOM" id="CLU_073833_0_0_5"/>
<dbReference type="Gene3D" id="1.10.530.10">
    <property type="match status" value="1"/>
</dbReference>
<keyword evidence="2" id="KW-1133">Transmembrane helix</keyword>
<dbReference type="Proteomes" id="UP000009045">
    <property type="component" value="Plasmid pSmeSM11c"/>
</dbReference>
<feature type="region of interest" description="Disordered" evidence="1">
    <location>
        <begin position="102"/>
        <end position="121"/>
    </location>
</feature>
<evidence type="ECO:0000313" key="3">
    <source>
        <dbReference type="EMBL" id="AEH81269.1"/>
    </source>
</evidence>
<dbReference type="InterPro" id="IPR023346">
    <property type="entry name" value="Lysozyme-like_dom_sf"/>
</dbReference>
<gene>
    <name evidence="3" type="ordered locus">SM11_pC0196</name>
</gene>
<dbReference type="InterPro" id="IPR036366">
    <property type="entry name" value="PGBDSf"/>
</dbReference>
<organism evidence="3 4">
    <name type="scientific">Sinorhizobium meliloti (strain SM11)</name>
    <dbReference type="NCBI Taxonomy" id="707241"/>
    <lineage>
        <taxon>Bacteria</taxon>
        <taxon>Pseudomonadati</taxon>
        <taxon>Pseudomonadota</taxon>
        <taxon>Alphaproteobacteria</taxon>
        <taxon>Hyphomicrobiales</taxon>
        <taxon>Rhizobiaceae</taxon>
        <taxon>Sinorhizobium/Ensifer group</taxon>
        <taxon>Sinorhizobium</taxon>
    </lineage>
</organism>
<name>F7XBP7_SINMM</name>
<keyword evidence="2" id="KW-0812">Transmembrane</keyword>
<dbReference type="KEGG" id="smx:SM11_pC0196"/>
<accession>F7XBP7</accession>
<feature type="transmembrane region" description="Helical" evidence="2">
    <location>
        <begin position="319"/>
        <end position="338"/>
    </location>
</feature>
<dbReference type="EMBL" id="CP001831">
    <property type="protein sequence ID" value="AEH81269.1"/>
    <property type="molecule type" value="Genomic_DNA"/>
</dbReference>
<reference evidence="3 4" key="1">
    <citation type="journal article" date="2011" name="J. Biotechnol.">
        <title>The complete genome sequence of the dominant Sinorhizobium meliloti field isolate SM11 extends the S. meliloti pan-genome.</title>
        <authorList>
            <person name="Schneiker-Bekel S."/>
            <person name="Wibberg D."/>
            <person name="Bekel T."/>
            <person name="Blom J."/>
            <person name="Linke B."/>
            <person name="Neuweger H."/>
            <person name="Stiens M."/>
            <person name="Vorholter F.J."/>
            <person name="Weidner S."/>
            <person name="Goesmann A."/>
            <person name="Puhler A."/>
            <person name="Schluter A."/>
        </authorList>
    </citation>
    <scope>NUCLEOTIDE SEQUENCE [LARGE SCALE GENOMIC DNA]</scope>
    <source>
        <strain evidence="3 4">SM11</strain>
        <plasmid evidence="4">pSmeSM11c</plasmid>
    </source>
</reference>
<dbReference type="AlphaFoldDB" id="F7XBP7"/>
<dbReference type="Gene3D" id="1.10.101.10">
    <property type="entry name" value="PGBD-like superfamily/PGBD"/>
    <property type="match status" value="1"/>
</dbReference>
<keyword evidence="2" id="KW-0472">Membrane</keyword>
<evidence type="ECO:0000256" key="2">
    <source>
        <dbReference type="SAM" id="Phobius"/>
    </source>
</evidence>
<protein>
    <submittedName>
        <fullName evidence="3">Chitinase-like protein</fullName>
    </submittedName>
</protein>
<sequence>MTSLPGACEGGQSDQRQPRHAPVCVASRKLPQRQSGETNERHHRSARSRCRESYLASVLVALDRYGDRFGMDRPHRLAQYFAQLMHESGDFRYDREIWGPTPAQQRYDTRTDLGNTPENDGDGFRYRGCTGMQLTGKDNYRQFRNWCRAAGLSCPDFVKDPDAVNTDPWEGLVPLFYWDTRDLNRWADEGDCETVTRKINGGKNGLSDRFDRLARISLVLLGYRADNVLQFQADQRLQVDGDVGPKTRAAMHTALVALTPGEAARPEVKAAPVTEEKPVPVPVTPPSLDAPWWKSKEVITPSVIGGGASLVTAIGGIPWQNLLLILVAFGGIAGFLYWRKNADRKAVAKQVEGMA</sequence>
<dbReference type="InterPro" id="IPR052354">
    <property type="entry name" value="Cell_Wall_Dynamics_Protein"/>
</dbReference>
<proteinExistence type="predicted"/>
<dbReference type="PANTHER" id="PTHR34408">
    <property type="entry name" value="FAMILY PROTEIN, PUTATIVE-RELATED"/>
    <property type="match status" value="1"/>
</dbReference>
<evidence type="ECO:0000256" key="1">
    <source>
        <dbReference type="SAM" id="MobiDB-lite"/>
    </source>
</evidence>
<evidence type="ECO:0000313" key="4">
    <source>
        <dbReference type="Proteomes" id="UP000009045"/>
    </source>
</evidence>
<keyword evidence="3" id="KW-0614">Plasmid</keyword>
<dbReference type="SUPFAM" id="SSF53955">
    <property type="entry name" value="Lysozyme-like"/>
    <property type="match status" value="1"/>
</dbReference>
<feature type="compositionally biased region" description="Polar residues" evidence="1">
    <location>
        <begin position="102"/>
        <end position="118"/>
    </location>
</feature>
<feature type="region of interest" description="Disordered" evidence="1">
    <location>
        <begin position="1"/>
        <end position="48"/>
    </location>
</feature>
<geneLocation type="plasmid" evidence="3 4">
    <name>pSmeSM11c</name>
</geneLocation>